<evidence type="ECO:0008006" key="4">
    <source>
        <dbReference type="Google" id="ProtNLM"/>
    </source>
</evidence>
<organism evidence="2 3">
    <name type="scientific">Cohaesibacter celericrescens</name>
    <dbReference type="NCBI Taxonomy" id="2067669"/>
    <lineage>
        <taxon>Bacteria</taxon>
        <taxon>Pseudomonadati</taxon>
        <taxon>Pseudomonadota</taxon>
        <taxon>Alphaproteobacteria</taxon>
        <taxon>Hyphomicrobiales</taxon>
        <taxon>Cohaesibacteraceae</taxon>
    </lineage>
</organism>
<proteinExistence type="predicted"/>
<protein>
    <recommendedName>
        <fullName evidence="4">Ferredoxin</fullName>
    </recommendedName>
</protein>
<name>A0A2N5XN34_9HYPH</name>
<dbReference type="Proteomes" id="UP000234881">
    <property type="component" value="Unassembled WGS sequence"/>
</dbReference>
<gene>
    <name evidence="2" type="ORF">C0081_17780</name>
</gene>
<feature type="compositionally biased region" description="Low complexity" evidence="1">
    <location>
        <begin position="634"/>
        <end position="643"/>
    </location>
</feature>
<evidence type="ECO:0000256" key="1">
    <source>
        <dbReference type="SAM" id="MobiDB-lite"/>
    </source>
</evidence>
<reference evidence="2 3" key="1">
    <citation type="submission" date="2018-01" db="EMBL/GenBank/DDBJ databases">
        <title>The draft genome sequence of Cohaesibacter sp. H1304.</title>
        <authorList>
            <person name="Wang N.-N."/>
            <person name="Du Z.-J."/>
        </authorList>
    </citation>
    <scope>NUCLEOTIDE SEQUENCE [LARGE SCALE GENOMIC DNA]</scope>
    <source>
        <strain evidence="2 3">H1304</strain>
    </source>
</reference>
<dbReference type="Gene3D" id="3.30.70.20">
    <property type="match status" value="1"/>
</dbReference>
<evidence type="ECO:0000313" key="2">
    <source>
        <dbReference type="EMBL" id="PLW75951.1"/>
    </source>
</evidence>
<dbReference type="EMBL" id="PKUQ01000042">
    <property type="protein sequence ID" value="PLW75951.1"/>
    <property type="molecule type" value="Genomic_DNA"/>
</dbReference>
<keyword evidence="3" id="KW-1185">Reference proteome</keyword>
<feature type="region of interest" description="Disordered" evidence="1">
    <location>
        <begin position="634"/>
        <end position="655"/>
    </location>
</feature>
<evidence type="ECO:0000313" key="3">
    <source>
        <dbReference type="Proteomes" id="UP000234881"/>
    </source>
</evidence>
<dbReference type="Gene3D" id="3.40.50.970">
    <property type="match status" value="1"/>
</dbReference>
<accession>A0A2N5XN34</accession>
<dbReference type="AlphaFoldDB" id="A0A2N5XN34"/>
<comment type="caution">
    <text evidence="2">The sequence shown here is derived from an EMBL/GenBank/DDBJ whole genome shotgun (WGS) entry which is preliminary data.</text>
</comment>
<dbReference type="Pfam" id="PF13370">
    <property type="entry name" value="Fer4_13"/>
    <property type="match status" value="1"/>
</dbReference>
<sequence length="733" mass="81197">MAPQTMNDTQLTTLKPALFARYGALENLRYDYPLVLVDSEDQANLLRPLSRIIDDVLRAVAPQGPSGEELRQQVLSLEQRMREYVSQGREENLSDLWHLCEMELVEESGEDRFGPLDQNLDLARQKIKVDGKVIGCDGSTPSKILSHSWKAMHKFRARRFRNKVDGLILRLTDILKSDHMKSEEAHGATALAASMGADGDGSIDFSALSGVLHRARPEDRLPTDRVARIKHAMRVLQSQAFFGPGRASYSEPGHAVCYNYVFKSCSEALDAYRERLPSMVDFTKALTIAELEVDNKYVSSLHDTIFDRFDESDLTAEQMDLLPPAMIYLRDGITDSAEIARVYEALACGLPIKVLIQIDDILGPTSPEPPLNSFGAGTARLATMAIGLNNAFVMQTTSAHLYRMRDSLMHGMQYGGPAVFSLYSGATATAPDIPPYILAAAATESRAFPNFTFDPSAGTNWAGRFDLSQNPQNLTDWPEHDLLYEDQAGNSKTEHMAFTFGDFAICDSRYRRFCHEVPRTQWRGDMVPLADWLKVPKDSNDIQSPYVFGVESDKQLLRVVVDDKIISAARRCNDAWGRLQELAGINNSHAQALLAEERKKREALARELAANVAAAPVFPAVPVAASLPVAPAAGEAAPEIQPEASEDPDHSDGLAWIETPRCTTCNECTQVSNTLFAYNENMQAYVKDPDGGTYRQLVEAAESCQVSIIHPGLPRNPDEPDLEDLMQRAEIFN</sequence>